<dbReference type="PANTHER" id="PTHR22744:SF14">
    <property type="entry name" value="BTB DOMAIN-CONTAINING PROTEIN-RELATED"/>
    <property type="match status" value="1"/>
</dbReference>
<evidence type="ECO:0000313" key="3">
    <source>
        <dbReference type="Proteomes" id="UP000230233"/>
    </source>
</evidence>
<dbReference type="InterPro" id="IPR011333">
    <property type="entry name" value="SKP1/BTB/POZ_sf"/>
</dbReference>
<dbReference type="Pfam" id="PF00651">
    <property type="entry name" value="BTB"/>
    <property type="match status" value="1"/>
</dbReference>
<dbReference type="Gene3D" id="3.30.710.10">
    <property type="entry name" value="Potassium Channel Kv1.1, Chain A"/>
    <property type="match status" value="1"/>
</dbReference>
<evidence type="ECO:0000313" key="2">
    <source>
        <dbReference type="EMBL" id="PIC47942.1"/>
    </source>
</evidence>
<dbReference type="EMBL" id="PDUG01000002">
    <property type="protein sequence ID" value="PIC47942.1"/>
    <property type="molecule type" value="Genomic_DNA"/>
</dbReference>
<dbReference type="STRING" id="1611254.A0A2G5V877"/>
<protein>
    <recommendedName>
        <fullName evidence="1">BTB domain-containing protein</fullName>
    </recommendedName>
</protein>
<dbReference type="SMART" id="SM00225">
    <property type="entry name" value="BTB"/>
    <property type="match status" value="1"/>
</dbReference>
<dbReference type="Proteomes" id="UP000230233">
    <property type="component" value="Chromosome II"/>
</dbReference>
<feature type="domain" description="BTB" evidence="1">
    <location>
        <begin position="142"/>
        <end position="201"/>
    </location>
</feature>
<dbReference type="PROSITE" id="PS50097">
    <property type="entry name" value="BTB"/>
    <property type="match status" value="1"/>
</dbReference>
<organism evidence="2 3">
    <name type="scientific">Caenorhabditis nigoni</name>
    <dbReference type="NCBI Taxonomy" id="1611254"/>
    <lineage>
        <taxon>Eukaryota</taxon>
        <taxon>Metazoa</taxon>
        <taxon>Ecdysozoa</taxon>
        <taxon>Nematoda</taxon>
        <taxon>Chromadorea</taxon>
        <taxon>Rhabditida</taxon>
        <taxon>Rhabditina</taxon>
        <taxon>Rhabditomorpha</taxon>
        <taxon>Rhabditoidea</taxon>
        <taxon>Rhabditidae</taxon>
        <taxon>Peloderinae</taxon>
        <taxon>Caenorhabditis</taxon>
    </lineage>
</organism>
<dbReference type="PANTHER" id="PTHR22744">
    <property type="entry name" value="HELIX LOOP HELIX PROTEIN 21-RELATED"/>
    <property type="match status" value="1"/>
</dbReference>
<sequence length="300" mass="34691">MSNEVIEYESRTDAITGELEDFGTIERHGIKCTWSGALNFDDDDDPEYIDLEWKIDWSELKSEAVERITGVLTVMPRDESFDEKRIEIDWKEANKTITERIYVDWEGEDEVHASYKFSLVPHYDVPILKDCNDEILAASELNDTVLLIDGKKAHVNNAILSYYSEFFRALFSTNFKEGRIDEIPVDDVSFEDFGLLLSMIHPKPSFPNDANVRKLLELADRFMMPIVIGHVEHHLLNNSKFSNEEMIWMADAYGMPTLLEKTINELNNLEKAKKLKKSPKFQKLSKDAKCSILEKIMELI</sequence>
<accession>A0A2G5V877</accession>
<proteinExistence type="predicted"/>
<dbReference type="AlphaFoldDB" id="A0A2G5V877"/>
<comment type="caution">
    <text evidence="2">The sequence shown here is derived from an EMBL/GenBank/DDBJ whole genome shotgun (WGS) entry which is preliminary data.</text>
</comment>
<name>A0A2G5V877_9PELO</name>
<evidence type="ECO:0000259" key="1">
    <source>
        <dbReference type="PROSITE" id="PS50097"/>
    </source>
</evidence>
<keyword evidence="3" id="KW-1185">Reference proteome</keyword>
<dbReference type="InterPro" id="IPR000210">
    <property type="entry name" value="BTB/POZ_dom"/>
</dbReference>
<dbReference type="OrthoDB" id="10004588at2759"/>
<gene>
    <name evidence="2" type="primary">Cnig_chr_II.g7108</name>
    <name evidence="2" type="ORF">B9Z55_007108</name>
</gene>
<reference evidence="3" key="1">
    <citation type="submission" date="2017-10" db="EMBL/GenBank/DDBJ databases">
        <title>Rapid genome shrinkage in a self-fertile nematode reveals novel sperm competition proteins.</title>
        <authorList>
            <person name="Yin D."/>
            <person name="Schwarz E.M."/>
            <person name="Thomas C.G."/>
            <person name="Felde R.L."/>
            <person name="Korf I.F."/>
            <person name="Cutter A.D."/>
            <person name="Schartner C.M."/>
            <person name="Ralston E.J."/>
            <person name="Meyer B.J."/>
            <person name="Haag E.S."/>
        </authorList>
    </citation>
    <scope>NUCLEOTIDE SEQUENCE [LARGE SCALE GENOMIC DNA]</scope>
    <source>
        <strain evidence="3">JU1422</strain>
    </source>
</reference>
<dbReference type="SUPFAM" id="SSF54695">
    <property type="entry name" value="POZ domain"/>
    <property type="match status" value="1"/>
</dbReference>
<dbReference type="CDD" id="cd01165">
    <property type="entry name" value="BTB_POZ"/>
    <property type="match status" value="1"/>
</dbReference>